<dbReference type="EMBL" id="CP014145">
    <property type="protein sequence ID" value="AMB58704.1"/>
    <property type="molecule type" value="Genomic_DNA"/>
</dbReference>
<reference evidence="2 3" key="1">
    <citation type="journal article" date="2016" name="J. Biotechnol.">
        <title>First complete genome sequence of a species in the genus Microterricola, an extremophilic cold active enzyme producing bacterial strain ERGS5:02 isolated from Sikkim Himalaya.</title>
        <authorList>
            <person name="Himanshu"/>
            <person name="Swarnkar M.K."/>
            <person name="Singh D."/>
            <person name="Kumar R."/>
        </authorList>
    </citation>
    <scope>NUCLEOTIDE SEQUENCE [LARGE SCALE GENOMIC DNA]</scope>
    <source>
        <strain evidence="2 3">ERGS5:02</strain>
    </source>
</reference>
<gene>
    <name evidence="2" type="ORF">AWU67_07340</name>
</gene>
<proteinExistence type="predicted"/>
<dbReference type="KEGG" id="mvd:AWU67_07340"/>
<reference evidence="3" key="2">
    <citation type="submission" date="2016-01" db="EMBL/GenBank/DDBJ databases">
        <title>First complete genome sequence of a species in the genus Microterricola, an extremophilic cold active enzyme producing strain ERGS5:02 isolated from Sikkim Himalaya.</title>
        <authorList>
            <person name="Kumar R."/>
            <person name="Singh D."/>
            <person name="Swarnkar M.K."/>
        </authorList>
    </citation>
    <scope>NUCLEOTIDE SEQUENCE [LARGE SCALE GENOMIC DNA]</scope>
    <source>
        <strain evidence="3">ERGS5:02</strain>
    </source>
</reference>
<name>A0A0X8E1M4_9MICO</name>
<sequence length="103" mass="11827">MFIVALIAGILYFLLLLYFFAMWARFVLDLVRNFNRSWRPHGFALIAVEFVYTITDPPIKFFRRILPPLRLGAVAFDFGWSLTMLIIIILMPIVGAFRSVGGA</sequence>
<dbReference type="GO" id="GO:0016020">
    <property type="term" value="C:membrane"/>
    <property type="evidence" value="ECO:0007669"/>
    <property type="project" value="InterPro"/>
</dbReference>
<evidence type="ECO:0008006" key="4">
    <source>
        <dbReference type="Google" id="ProtNLM"/>
    </source>
</evidence>
<keyword evidence="1" id="KW-1133">Transmembrane helix</keyword>
<evidence type="ECO:0000313" key="2">
    <source>
        <dbReference type="EMBL" id="AMB58704.1"/>
    </source>
</evidence>
<evidence type="ECO:0000313" key="3">
    <source>
        <dbReference type="Proteomes" id="UP000058305"/>
    </source>
</evidence>
<organism evidence="2 3">
    <name type="scientific">Microterricola viridarii</name>
    <dbReference type="NCBI Taxonomy" id="412690"/>
    <lineage>
        <taxon>Bacteria</taxon>
        <taxon>Bacillati</taxon>
        <taxon>Actinomycetota</taxon>
        <taxon>Actinomycetes</taxon>
        <taxon>Micrococcales</taxon>
        <taxon>Microbacteriaceae</taxon>
        <taxon>Microterricola</taxon>
    </lineage>
</organism>
<dbReference type="InterPro" id="IPR003425">
    <property type="entry name" value="CCB3/YggT"/>
</dbReference>
<dbReference type="AlphaFoldDB" id="A0A0X8E1M4"/>
<keyword evidence="1" id="KW-0812">Transmembrane</keyword>
<accession>A0A0X8E1M4</accession>
<dbReference type="OrthoDB" id="3216131at2"/>
<keyword evidence="1" id="KW-0472">Membrane</keyword>
<feature type="transmembrane region" description="Helical" evidence="1">
    <location>
        <begin position="75"/>
        <end position="97"/>
    </location>
</feature>
<evidence type="ECO:0000256" key="1">
    <source>
        <dbReference type="SAM" id="Phobius"/>
    </source>
</evidence>
<dbReference type="RefSeq" id="WP_067227413.1">
    <property type="nucleotide sequence ID" value="NZ_CP014145.1"/>
</dbReference>
<protein>
    <recommendedName>
        <fullName evidence="4">YggT family protein</fullName>
    </recommendedName>
</protein>
<dbReference type="Proteomes" id="UP000058305">
    <property type="component" value="Chromosome"/>
</dbReference>
<keyword evidence="3" id="KW-1185">Reference proteome</keyword>
<feature type="transmembrane region" description="Helical" evidence="1">
    <location>
        <begin position="6"/>
        <end position="26"/>
    </location>
</feature>
<dbReference type="Pfam" id="PF02325">
    <property type="entry name" value="CCB3_YggT"/>
    <property type="match status" value="1"/>
</dbReference>